<dbReference type="SFLD" id="SFLDG01126">
    <property type="entry name" value="C1.2:_Nucleotidase_Like"/>
    <property type="match status" value="1"/>
</dbReference>
<dbReference type="SFLD" id="SFLDS00003">
    <property type="entry name" value="Haloacid_Dehalogenase"/>
    <property type="match status" value="1"/>
</dbReference>
<dbReference type="EMBL" id="CAUJNA010001180">
    <property type="protein sequence ID" value="CAJ1385011.1"/>
    <property type="molecule type" value="Genomic_DNA"/>
</dbReference>
<dbReference type="GO" id="GO:0008253">
    <property type="term" value="F:5'-nucleotidase activity"/>
    <property type="evidence" value="ECO:0007669"/>
    <property type="project" value="InterPro"/>
</dbReference>
<feature type="active site" description="Proton donor" evidence="2">
    <location>
        <position position="1570"/>
    </location>
</feature>
<dbReference type="PANTHER" id="PTHR16504">
    <property type="entry name" value="5'(3')-DEOXYRIBONUCLEOTIDASE"/>
    <property type="match status" value="1"/>
</dbReference>
<dbReference type="SFLD" id="SFLDG01145">
    <property type="entry name" value="C1.2.1"/>
    <property type="match status" value="1"/>
</dbReference>
<dbReference type="InterPro" id="IPR013860">
    <property type="entry name" value="AreA_GATA"/>
</dbReference>
<dbReference type="Pfam" id="PF01436">
    <property type="entry name" value="NHL"/>
    <property type="match status" value="1"/>
</dbReference>
<dbReference type="SUPFAM" id="SSF56784">
    <property type="entry name" value="HAD-like"/>
    <property type="match status" value="1"/>
</dbReference>
<dbReference type="Pfam" id="PF08550">
    <property type="entry name" value="GATA_AreA"/>
    <property type="match status" value="1"/>
</dbReference>
<evidence type="ECO:0000256" key="3">
    <source>
        <dbReference type="SAM" id="SignalP"/>
    </source>
</evidence>
<sequence>MLWHLILVALLSVEFAGALCRWPVPLPSGYLINCNTAEPLALEEVPNCTVSCEGPWHFGAANLSCTDGGLQLSGCLVPSAAQSGALVNLGTAPGSRLGGLAVDIWRGRLVATDEAQHVVLALGMDGSVEVIWGQLGVRGDADGTATGGALLAEPLGLVQTQKLLFVADTGNGKVRVLALDTGITVTAASGFSEPKGLALGSSELLVADSAGAVLRLPLASALDAGTWSSAAVQASSLSSVSGVTGQPSWLGFRDSTGELFVSESSGSVQRLLNGARTELLQSGPFDLSDALPRSSGFLPAPGPLAVDETVETSMLLVADSQALFGLELRTSDRSCSDLGWDSSHGNIAVCGRSAGSDVLGARCNYTFVDGVCCSGALNLTDAERFCTLQGARLCTQEELFDDEARDDPFSPHCLTGASVAYDGPYDQANVWSSTACFVEGTGAVGFMTRAGSRRWRNWAVDRCQTAEETAVVKCCADRGFLVPMAGLGGLDTSHGLFQDFESNITAIAMDSARRLAFLGLEDGSFAMLALGAPRFAVAGLAGEIGQPAGLAFDARSGRLLVADRSNHVLRSLDLLKGGIDIVAGTDGLGVDAGDGGSAGAAAFFRPNGVALDASADSAAVFVTTGSQRLRELELGGGITSAVNVAGIKGLRGDHGPGTDAELNEPQNVCVKGDRVYIADRNNHRVRVLDRSTGKITSAAGPVLFSTSGSSVQAEYSAYPDPNMTSAHLPKDLVTTTPVGLVVSSDASFAVISDEHSESLLHLDRSVVPRRVRVIQGTSAIRNPKDLLLAENGTLFVADHSSHGVFALEFVCDADADFYTGGCRVLAPPRRILGVSYVPGTPVVPGDGDSERRQPSTVTSTTSVTFTSTFTTTQSELPCWNHLLGKPGEDCHAACARYEGTCDSDVAGGFDFEAFQRSVVDSERVTCVRDSRSWWSDAMPGFESNRESRNFPGCLGTYNMPAEIPCDGVFMEHLGDDELERLYGEDDSDFSSDVYTLAESSTDQLLSSWKVFTALKDDSLQGRRLENAAWRLHAMQKLGKSVTQEAASRVTGGKYARNLAPIAEQVEDDHFSVRAKSALSLADVGKGIDDNEDETLVNTPRPSLMPDSYSAEKLMKVFLKNKLSNDTIQEVLQVLHDHSFSADDLPTTAEDLRWENAGRPACAIFTHSLERNGANNFCLYIARILKTSQPLTIFSPKAGPMKEDFEKLGLEVTIVDTTSPTFLDDLSKALLARHVGILLANTIMRCDIILMAVELKMPSVWVIHESWPQDQLDHYAKEVFMCKDIDSTIIRKAFASAGTIVFPSDMQRRQYDGMFKPEAGLTIYNGIPLQHLDHFKQTQDRSSVRASLGYTDQDFLVLHLGTVCSRKGQMYSATACAQLIHEDKCTNLKQLIVGARYIRDHEIKYIDQIFKVAAQNDVSCERWEERKGATPQITVMDIQAEVMRFYMAADVVVVPSLNEVLPLVICEAMAFEKPVVCSRIDAIPEALDDGVEGFLVPPADPKAIRASILKLYNDPSLRKQMGVAGRQRVLRQFSYSAMGQSYRDLLDKVDLQPKSAMSFGLKGRTVLVDMDNTIVDWDGEFIRRYAQLAKKDPTEVETSVRSRASFEIEENFSKEEAALVLEAVASPGLYESLEPLPGAVEALQAMVQEGVDVKLVTAPHPTCAGTCALEKYLSVERLLGKDFTERLIITRDKTTVQGDLLIDDKPKITGSKPQSWKHVVFSQSYNQHVTGSRLPSWSNWRETLPLALSL</sequence>
<proteinExistence type="predicted"/>
<dbReference type="CDD" id="cd03801">
    <property type="entry name" value="GT4_PimA-like"/>
    <property type="match status" value="1"/>
</dbReference>
<dbReference type="Gene3D" id="3.40.50.1000">
    <property type="entry name" value="HAD superfamily/HAD-like"/>
    <property type="match status" value="1"/>
</dbReference>
<dbReference type="Pfam" id="PF13692">
    <property type="entry name" value="Glyco_trans_1_4"/>
    <property type="match status" value="1"/>
</dbReference>
<dbReference type="Gene3D" id="3.40.50.2000">
    <property type="entry name" value="Glycogen Phosphorylase B"/>
    <property type="match status" value="2"/>
</dbReference>
<dbReference type="SUPFAM" id="SSF53756">
    <property type="entry name" value="UDP-Glycosyltransferase/glycogen phosphorylase"/>
    <property type="match status" value="1"/>
</dbReference>
<gene>
    <name evidence="5" type="ORF">EVOR1521_LOCUS11709</name>
</gene>
<feature type="domain" description="Nitrogen regulatory protein areA GATA-like" evidence="4">
    <location>
        <begin position="1007"/>
        <end position="1034"/>
    </location>
</feature>
<dbReference type="GO" id="GO:0009223">
    <property type="term" value="P:pyrimidine deoxyribonucleotide catabolic process"/>
    <property type="evidence" value="ECO:0007669"/>
    <property type="project" value="TreeGrafter"/>
</dbReference>
<reference evidence="5" key="1">
    <citation type="submission" date="2023-08" db="EMBL/GenBank/DDBJ databases">
        <authorList>
            <person name="Chen Y."/>
            <person name="Shah S."/>
            <person name="Dougan E. K."/>
            <person name="Thang M."/>
            <person name="Chan C."/>
        </authorList>
    </citation>
    <scope>NUCLEOTIDE SEQUENCE</scope>
</reference>
<dbReference type="InterPro" id="IPR010708">
    <property type="entry name" value="5'(3')-deoxyribonucleotidase"/>
</dbReference>
<evidence type="ECO:0000259" key="4">
    <source>
        <dbReference type="Pfam" id="PF08550"/>
    </source>
</evidence>
<dbReference type="InterPro" id="IPR036412">
    <property type="entry name" value="HAD-like_sf"/>
</dbReference>
<keyword evidence="1" id="KW-0677">Repeat</keyword>
<comment type="caution">
    <text evidence="5">The sequence shown here is derived from an EMBL/GenBank/DDBJ whole genome shotgun (WGS) entry which is preliminary data.</text>
</comment>
<accession>A0AA36IC71</accession>
<feature type="signal peptide" evidence="3">
    <location>
        <begin position="1"/>
        <end position="18"/>
    </location>
</feature>
<dbReference type="InterPro" id="IPR001258">
    <property type="entry name" value="NHL_repeat"/>
</dbReference>
<keyword evidence="6" id="KW-1185">Reference proteome</keyword>
<protein>
    <recommendedName>
        <fullName evidence="4">Nitrogen regulatory protein areA GATA-like domain-containing protein</fullName>
    </recommendedName>
</protein>
<evidence type="ECO:0000256" key="1">
    <source>
        <dbReference type="ARBA" id="ARBA00022737"/>
    </source>
</evidence>
<keyword evidence="3" id="KW-0732">Signal</keyword>
<evidence type="ECO:0000313" key="5">
    <source>
        <dbReference type="EMBL" id="CAJ1385011.1"/>
    </source>
</evidence>
<dbReference type="Pfam" id="PF06941">
    <property type="entry name" value="NT5C"/>
    <property type="match status" value="1"/>
</dbReference>
<dbReference type="PANTHER" id="PTHR16504:SF4">
    <property type="entry name" value="5'(3')-DEOXYRIBONUCLEOTIDASE"/>
    <property type="match status" value="1"/>
</dbReference>
<evidence type="ECO:0000256" key="2">
    <source>
        <dbReference type="PIRSR" id="PIRSR610708-1"/>
    </source>
</evidence>
<dbReference type="Gene3D" id="1.10.40.40">
    <property type="entry name" value="Deoxyribonucleotidase, domain 2"/>
    <property type="match status" value="1"/>
</dbReference>
<dbReference type="Gene3D" id="2.120.10.30">
    <property type="entry name" value="TolB, C-terminal domain"/>
    <property type="match status" value="2"/>
</dbReference>
<dbReference type="SUPFAM" id="SSF63825">
    <property type="entry name" value="YWTD domain"/>
    <property type="match status" value="1"/>
</dbReference>
<feature type="chain" id="PRO_5041434582" description="Nitrogen regulatory protein areA GATA-like domain-containing protein" evidence="3">
    <location>
        <begin position="19"/>
        <end position="1749"/>
    </location>
</feature>
<organism evidence="5 6">
    <name type="scientific">Effrenium voratum</name>
    <dbReference type="NCBI Taxonomy" id="2562239"/>
    <lineage>
        <taxon>Eukaryota</taxon>
        <taxon>Sar</taxon>
        <taxon>Alveolata</taxon>
        <taxon>Dinophyceae</taxon>
        <taxon>Suessiales</taxon>
        <taxon>Symbiodiniaceae</taxon>
        <taxon>Effrenium</taxon>
    </lineage>
</organism>
<name>A0AA36IC71_9DINO</name>
<dbReference type="SUPFAM" id="SSF101898">
    <property type="entry name" value="NHL repeat"/>
    <property type="match status" value="1"/>
</dbReference>
<dbReference type="InterPro" id="IPR011042">
    <property type="entry name" value="6-blade_b-propeller_TolB-like"/>
</dbReference>
<dbReference type="InterPro" id="IPR023214">
    <property type="entry name" value="HAD_sf"/>
</dbReference>
<evidence type="ECO:0000313" key="6">
    <source>
        <dbReference type="Proteomes" id="UP001178507"/>
    </source>
</evidence>
<dbReference type="Proteomes" id="UP001178507">
    <property type="component" value="Unassembled WGS sequence"/>
</dbReference>
<feature type="active site" description="Nucleophile" evidence="2">
    <location>
        <position position="1568"/>
    </location>
</feature>